<dbReference type="Pfam" id="PF07729">
    <property type="entry name" value="FCD"/>
    <property type="match status" value="1"/>
</dbReference>
<accession>A0ABX0UXC6</accession>
<protein>
    <submittedName>
        <fullName evidence="5">GntR family transcriptional repressor for pyruvate dehydrogenase complex</fullName>
    </submittedName>
</protein>
<dbReference type="RefSeq" id="WP_166949231.1">
    <property type="nucleotide sequence ID" value="NZ_JAASQI010000002.1"/>
</dbReference>
<dbReference type="SUPFAM" id="SSF48008">
    <property type="entry name" value="GntR ligand-binding domain-like"/>
    <property type="match status" value="1"/>
</dbReference>
<gene>
    <name evidence="5" type="ORF">FHS82_000884</name>
</gene>
<name>A0ABX0UXC6_9HYPH</name>
<reference evidence="5 6" key="1">
    <citation type="submission" date="2020-03" db="EMBL/GenBank/DDBJ databases">
        <title>Genomic Encyclopedia of Type Strains, Phase IV (KMG-IV): sequencing the most valuable type-strain genomes for metagenomic binning, comparative biology and taxonomic classification.</title>
        <authorList>
            <person name="Goeker M."/>
        </authorList>
    </citation>
    <scope>NUCLEOTIDE SEQUENCE [LARGE SCALE GENOMIC DNA]</scope>
    <source>
        <strain evidence="5 6">DSM 103870</strain>
    </source>
</reference>
<dbReference type="CDD" id="cd07377">
    <property type="entry name" value="WHTH_GntR"/>
    <property type="match status" value="1"/>
</dbReference>
<comment type="caution">
    <text evidence="5">The sequence shown here is derived from an EMBL/GenBank/DDBJ whole genome shotgun (WGS) entry which is preliminary data.</text>
</comment>
<dbReference type="InterPro" id="IPR036388">
    <property type="entry name" value="WH-like_DNA-bd_sf"/>
</dbReference>
<dbReference type="InterPro" id="IPR036390">
    <property type="entry name" value="WH_DNA-bd_sf"/>
</dbReference>
<keyword evidence="1" id="KW-0805">Transcription regulation</keyword>
<dbReference type="PANTHER" id="PTHR43537">
    <property type="entry name" value="TRANSCRIPTIONAL REGULATOR, GNTR FAMILY"/>
    <property type="match status" value="1"/>
</dbReference>
<keyword evidence="6" id="KW-1185">Reference proteome</keyword>
<keyword evidence="3" id="KW-0804">Transcription</keyword>
<keyword evidence="5" id="KW-0670">Pyruvate</keyword>
<evidence type="ECO:0000313" key="6">
    <source>
        <dbReference type="Proteomes" id="UP001429580"/>
    </source>
</evidence>
<dbReference type="InterPro" id="IPR008920">
    <property type="entry name" value="TF_FadR/GntR_C"/>
</dbReference>
<sequence>MTSSSDPACVRASLRMAIEAGEGEVIRAGRLLPERALMARFGVGRRMVRAVLAELEAEGLVYRRQGQGTFLSPTRAPGAGRGALASHTSPRDIVEARLEIEPMLARLAATRATPADIERLKQLVARARDARTGSQYERFDSAFHAAIAQSVRNELLRGVFELVNGVRAEDAWLSAREITFSLALREELLRQHDDIVAALEARDPQAAETAMRAHLRTAGERLTDA</sequence>
<dbReference type="InterPro" id="IPR000524">
    <property type="entry name" value="Tscrpt_reg_HTH_GntR"/>
</dbReference>
<dbReference type="SMART" id="SM00895">
    <property type="entry name" value="FCD"/>
    <property type="match status" value="1"/>
</dbReference>
<dbReference type="PANTHER" id="PTHR43537:SF5">
    <property type="entry name" value="UXU OPERON TRANSCRIPTIONAL REGULATOR"/>
    <property type="match status" value="1"/>
</dbReference>
<dbReference type="SMART" id="SM00345">
    <property type="entry name" value="HTH_GNTR"/>
    <property type="match status" value="1"/>
</dbReference>
<dbReference type="PROSITE" id="PS50949">
    <property type="entry name" value="HTH_GNTR"/>
    <property type="match status" value="1"/>
</dbReference>
<evidence type="ECO:0000256" key="2">
    <source>
        <dbReference type="ARBA" id="ARBA00023125"/>
    </source>
</evidence>
<dbReference type="Gene3D" id="1.10.10.10">
    <property type="entry name" value="Winged helix-like DNA-binding domain superfamily/Winged helix DNA-binding domain"/>
    <property type="match status" value="1"/>
</dbReference>
<feature type="domain" description="HTH gntR-type" evidence="4">
    <location>
        <begin position="6"/>
        <end position="74"/>
    </location>
</feature>
<dbReference type="Pfam" id="PF00392">
    <property type="entry name" value="GntR"/>
    <property type="match status" value="1"/>
</dbReference>
<evidence type="ECO:0000256" key="1">
    <source>
        <dbReference type="ARBA" id="ARBA00023015"/>
    </source>
</evidence>
<evidence type="ECO:0000259" key="4">
    <source>
        <dbReference type="PROSITE" id="PS50949"/>
    </source>
</evidence>
<dbReference type="Proteomes" id="UP001429580">
    <property type="component" value="Unassembled WGS sequence"/>
</dbReference>
<proteinExistence type="predicted"/>
<dbReference type="SUPFAM" id="SSF46785">
    <property type="entry name" value="Winged helix' DNA-binding domain"/>
    <property type="match status" value="1"/>
</dbReference>
<evidence type="ECO:0000313" key="5">
    <source>
        <dbReference type="EMBL" id="NIJ57058.1"/>
    </source>
</evidence>
<dbReference type="PRINTS" id="PR00035">
    <property type="entry name" value="HTHGNTR"/>
</dbReference>
<keyword evidence="2" id="KW-0238">DNA-binding</keyword>
<dbReference type="InterPro" id="IPR011711">
    <property type="entry name" value="GntR_C"/>
</dbReference>
<evidence type="ECO:0000256" key="3">
    <source>
        <dbReference type="ARBA" id="ARBA00023163"/>
    </source>
</evidence>
<dbReference type="EMBL" id="JAASQI010000002">
    <property type="protein sequence ID" value="NIJ57058.1"/>
    <property type="molecule type" value="Genomic_DNA"/>
</dbReference>
<organism evidence="5 6">
    <name type="scientific">Pseudochelatococcus lubricantis</name>
    <dbReference type="NCBI Taxonomy" id="1538102"/>
    <lineage>
        <taxon>Bacteria</taxon>
        <taxon>Pseudomonadati</taxon>
        <taxon>Pseudomonadota</taxon>
        <taxon>Alphaproteobacteria</taxon>
        <taxon>Hyphomicrobiales</taxon>
        <taxon>Chelatococcaceae</taxon>
        <taxon>Pseudochelatococcus</taxon>
    </lineage>
</organism>
<dbReference type="Gene3D" id="1.20.120.530">
    <property type="entry name" value="GntR ligand-binding domain-like"/>
    <property type="match status" value="1"/>
</dbReference>